<evidence type="ECO:0000313" key="2">
    <source>
        <dbReference type="EMBL" id="MEZ7198530.1"/>
    </source>
</evidence>
<keyword evidence="3" id="KW-1185">Reference proteome</keyword>
<comment type="caution">
    <text evidence="2">The sequence shown here is derived from an EMBL/GenBank/DDBJ whole genome shotgun (WGS) entry which is preliminary data.</text>
</comment>
<reference evidence="2 3" key="1">
    <citation type="submission" date="2024-08" db="EMBL/GenBank/DDBJ databases">
        <title>Sulfate-reducing bacteria isolated from formation water of the oil field in Kazakhstan and description of Pseudodesulfovibrio sp.</title>
        <authorList>
            <person name="Bidzhieva S.K."/>
            <person name="Tourova T.P."/>
            <person name="Grouzdev D.S."/>
            <person name="Beletsky A.V."/>
            <person name="Sokolova D.S."/>
            <person name="Samigullina S.R."/>
            <person name="Poltaraus A.B."/>
            <person name="Avtukh A.N."/>
            <person name="Tereshina V.M."/>
            <person name="Zhaparov N.S."/>
            <person name="Mardanov A.V."/>
            <person name="Nazina T.N."/>
        </authorList>
    </citation>
    <scope>NUCLEOTIDE SEQUENCE [LARGE SCALE GENOMIC DNA]</scope>
    <source>
        <strain evidence="2 3">9FUS</strain>
    </source>
</reference>
<gene>
    <name evidence="2" type="ORF">AB6M95_17400</name>
</gene>
<organism evidence="2 3">
    <name type="scientific">Pseudodesulfovibrio karagichevae</name>
    <dbReference type="NCBI Taxonomy" id="3239305"/>
    <lineage>
        <taxon>Bacteria</taxon>
        <taxon>Pseudomonadati</taxon>
        <taxon>Thermodesulfobacteriota</taxon>
        <taxon>Desulfovibrionia</taxon>
        <taxon>Desulfovibrionales</taxon>
        <taxon>Desulfovibrionaceae</taxon>
    </lineage>
</organism>
<sequence length="307" mass="34335">MKRIAILLTMLAVALAGCGPKLQAVRDFSTISIAATEQSQASIGFLNEACLKTQQILVPLEETNKSKEYIAYRVNMKCAVHKTSVEGTRTAITVLTEYFKALAVLSSDSLYKHGGTVQELKAKLKTATGSSGQLIFEKSSAKVDAVFSLADSIIQLGTMAYQKHMLKNYIRESYSIANQTFVQLEGLIGKNCVTELKNQRSAFEFAYYTTRLDELDEKIRSKKLAVSAGELETIKVLYRQDYEKKVSGVEEAITRCQRTAEALTKSRETFKEIYDHLEDLDSDYIRAIVDTYYAEVLPSLRTLQVVN</sequence>
<proteinExistence type="predicted"/>
<evidence type="ECO:0008006" key="4">
    <source>
        <dbReference type="Google" id="ProtNLM"/>
    </source>
</evidence>
<dbReference type="RefSeq" id="WP_371388018.1">
    <property type="nucleotide sequence ID" value="NZ_JBGLYH010000074.1"/>
</dbReference>
<evidence type="ECO:0000313" key="3">
    <source>
        <dbReference type="Proteomes" id="UP001568698"/>
    </source>
</evidence>
<dbReference type="Proteomes" id="UP001568698">
    <property type="component" value="Unassembled WGS sequence"/>
</dbReference>
<dbReference type="PROSITE" id="PS51257">
    <property type="entry name" value="PROKAR_LIPOPROTEIN"/>
    <property type="match status" value="1"/>
</dbReference>
<accession>A0ABV4K6I4</accession>
<dbReference type="EMBL" id="JBGLYH010000074">
    <property type="protein sequence ID" value="MEZ7198530.1"/>
    <property type="molecule type" value="Genomic_DNA"/>
</dbReference>
<name>A0ABV4K6I4_9BACT</name>
<keyword evidence="1" id="KW-0732">Signal</keyword>
<feature type="chain" id="PRO_5046357970" description="Lipoprotein" evidence="1">
    <location>
        <begin position="24"/>
        <end position="307"/>
    </location>
</feature>
<protein>
    <recommendedName>
        <fullName evidence="4">Lipoprotein</fullName>
    </recommendedName>
</protein>
<evidence type="ECO:0000256" key="1">
    <source>
        <dbReference type="SAM" id="SignalP"/>
    </source>
</evidence>
<feature type="signal peptide" evidence="1">
    <location>
        <begin position="1"/>
        <end position="23"/>
    </location>
</feature>